<reference evidence="1 2" key="1">
    <citation type="submission" date="2018-06" db="EMBL/GenBank/DDBJ databases">
        <title>Comparative genomics reveals the genomic features of Rhizophagus irregularis, R. cerebriforme, R. diaphanum and Gigaspora rosea, and their symbiotic lifestyle signature.</title>
        <authorList>
            <person name="Morin E."/>
            <person name="San Clemente H."/>
            <person name="Chen E.C.H."/>
            <person name="De La Providencia I."/>
            <person name="Hainaut M."/>
            <person name="Kuo A."/>
            <person name="Kohler A."/>
            <person name="Murat C."/>
            <person name="Tang N."/>
            <person name="Roy S."/>
            <person name="Loubradou J."/>
            <person name="Henrissat B."/>
            <person name="Grigoriev I.V."/>
            <person name="Corradi N."/>
            <person name="Roux C."/>
            <person name="Martin F.M."/>
        </authorList>
    </citation>
    <scope>NUCLEOTIDE SEQUENCE [LARGE SCALE GENOMIC DNA]</scope>
    <source>
        <strain evidence="1 2">DAOM 227022</strain>
    </source>
</reference>
<comment type="caution">
    <text evidence="1">The sequence shown here is derived from an EMBL/GenBank/DDBJ whole genome shotgun (WGS) entry which is preliminary data.</text>
</comment>
<evidence type="ECO:0000313" key="1">
    <source>
        <dbReference type="EMBL" id="RIA98390.1"/>
    </source>
</evidence>
<keyword evidence="2" id="KW-1185">Reference proteome</keyword>
<accession>A0A397TJJ1</accession>
<name>A0A397TJJ1_9GLOM</name>
<dbReference type="EMBL" id="QKYT01000016">
    <property type="protein sequence ID" value="RIA98390.1"/>
    <property type="molecule type" value="Genomic_DNA"/>
</dbReference>
<dbReference type="Proteomes" id="UP000265703">
    <property type="component" value="Unassembled WGS sequence"/>
</dbReference>
<evidence type="ECO:0000313" key="2">
    <source>
        <dbReference type="Proteomes" id="UP000265703"/>
    </source>
</evidence>
<dbReference type="OrthoDB" id="2415938at2759"/>
<gene>
    <name evidence="1" type="ORF">C1645_812806</name>
</gene>
<protein>
    <submittedName>
        <fullName evidence="1">Uncharacterized protein</fullName>
    </submittedName>
</protein>
<sequence>MSLFFVVLANPLSNTSQINIAEVNNVNETTTVNKKVLNDLHKKTNECTETDIKSFEYIKLLLTGKFSKDFQDVPSNCIHILMKLPLLTITVYNHEPVSSCERDFWNELPKAQIIFKLPDNTDNIKYISKLFSKYMKVEGNKIVLDNNSFQKNSRILHIKSNKAVMKILDPMLENPKDYFYIANSTISAP</sequence>
<organism evidence="1 2">
    <name type="scientific">Glomus cerebriforme</name>
    <dbReference type="NCBI Taxonomy" id="658196"/>
    <lineage>
        <taxon>Eukaryota</taxon>
        <taxon>Fungi</taxon>
        <taxon>Fungi incertae sedis</taxon>
        <taxon>Mucoromycota</taxon>
        <taxon>Glomeromycotina</taxon>
        <taxon>Glomeromycetes</taxon>
        <taxon>Glomerales</taxon>
        <taxon>Glomeraceae</taxon>
        <taxon>Glomus</taxon>
    </lineage>
</organism>
<proteinExistence type="predicted"/>
<dbReference type="AlphaFoldDB" id="A0A397TJJ1"/>